<evidence type="ECO:0008006" key="3">
    <source>
        <dbReference type="Google" id="ProtNLM"/>
    </source>
</evidence>
<evidence type="ECO:0000313" key="2">
    <source>
        <dbReference type="Proteomes" id="UP001178662"/>
    </source>
</evidence>
<keyword evidence="2" id="KW-1185">Reference proteome</keyword>
<dbReference type="Proteomes" id="UP001178662">
    <property type="component" value="Chromosome"/>
</dbReference>
<dbReference type="EMBL" id="CP119317">
    <property type="protein sequence ID" value="WEK55901.1"/>
    <property type="molecule type" value="Genomic_DNA"/>
</dbReference>
<accession>A0AA95EZV3</accession>
<proteinExistence type="predicted"/>
<gene>
    <name evidence="1" type="ORF">P0Y55_07605</name>
</gene>
<name>A0AA95EZV3_9BACL</name>
<sequence>MDKRKYYVSIQSKTIMANREDAAYELEIEATDEQLDQLHQYFEFMAAYDDKSHFRTMIPGIPYHEDNENDKFDSYLHKAYRLIHETGTDQTKSFIESNHILR</sequence>
<dbReference type="AlphaFoldDB" id="A0AA95EZV3"/>
<reference evidence="1" key="1">
    <citation type="submission" date="2023-03" db="EMBL/GenBank/DDBJ databases">
        <title>Andean soil-derived lignocellulolytic bacterial consortium as a source of novel taxa and putative plastic-active enzymes.</title>
        <authorList>
            <person name="Diaz-Garcia L."/>
            <person name="Chuvochina M."/>
            <person name="Feuerriegel G."/>
            <person name="Bunk B."/>
            <person name="Sproer C."/>
            <person name="Streit W.R."/>
            <person name="Rodriguez L.M."/>
            <person name="Overmann J."/>
            <person name="Jimenez D.J."/>
        </authorList>
    </citation>
    <scope>NUCLEOTIDE SEQUENCE</scope>
    <source>
        <strain evidence="1">MAG 2441</strain>
    </source>
</reference>
<evidence type="ECO:0000313" key="1">
    <source>
        <dbReference type="EMBL" id="WEK55901.1"/>
    </source>
</evidence>
<protein>
    <recommendedName>
        <fullName evidence="3">Hydrolase</fullName>
    </recommendedName>
</protein>
<organism evidence="1 2">
    <name type="scientific">Candidatus Cohnella colombiensis</name>
    <dbReference type="NCBI Taxonomy" id="3121368"/>
    <lineage>
        <taxon>Bacteria</taxon>
        <taxon>Bacillati</taxon>
        <taxon>Bacillota</taxon>
        <taxon>Bacilli</taxon>
        <taxon>Bacillales</taxon>
        <taxon>Paenibacillaceae</taxon>
        <taxon>Cohnella</taxon>
    </lineage>
</organism>